<organism evidence="1 2">
    <name type="scientific">Eleginops maclovinus</name>
    <name type="common">Patagonian blennie</name>
    <name type="synonym">Eleginus maclovinus</name>
    <dbReference type="NCBI Taxonomy" id="56733"/>
    <lineage>
        <taxon>Eukaryota</taxon>
        <taxon>Metazoa</taxon>
        <taxon>Chordata</taxon>
        <taxon>Craniata</taxon>
        <taxon>Vertebrata</taxon>
        <taxon>Euteleostomi</taxon>
        <taxon>Actinopterygii</taxon>
        <taxon>Neopterygii</taxon>
        <taxon>Teleostei</taxon>
        <taxon>Neoteleostei</taxon>
        <taxon>Acanthomorphata</taxon>
        <taxon>Eupercaria</taxon>
        <taxon>Perciformes</taxon>
        <taxon>Notothenioidei</taxon>
        <taxon>Eleginopidae</taxon>
        <taxon>Eleginops</taxon>
    </lineage>
</organism>
<name>A0AAN8AN10_ELEMC</name>
<comment type="caution">
    <text evidence="1">The sequence shown here is derived from an EMBL/GenBank/DDBJ whole genome shotgun (WGS) entry which is preliminary data.</text>
</comment>
<keyword evidence="2" id="KW-1185">Reference proteome</keyword>
<accession>A0AAN8AN10</accession>
<evidence type="ECO:0000313" key="1">
    <source>
        <dbReference type="EMBL" id="KAK5868691.1"/>
    </source>
</evidence>
<reference evidence="1 2" key="1">
    <citation type="journal article" date="2023" name="Genes (Basel)">
        <title>Chromosome-Level Genome Assembly and Circadian Gene Repertoire of the Patagonia Blennie Eleginops maclovinus-The Closest Ancestral Proxy of Antarctic Cryonotothenioids.</title>
        <authorList>
            <person name="Cheng C.C."/>
            <person name="Rivera-Colon A.G."/>
            <person name="Minhas B.F."/>
            <person name="Wilson L."/>
            <person name="Rayamajhi N."/>
            <person name="Vargas-Chacoff L."/>
            <person name="Catchen J.M."/>
        </authorList>
    </citation>
    <scope>NUCLEOTIDE SEQUENCE [LARGE SCALE GENOMIC DNA]</scope>
    <source>
        <strain evidence="1">JMC-PN-2008</strain>
    </source>
</reference>
<protein>
    <submittedName>
        <fullName evidence="1">Uncharacterized protein</fullName>
    </submittedName>
</protein>
<sequence length="69" mass="7439">MILTKLRISPSPCFPPHSFAFPSLSLQSLPTPVSLSPRISVYTVLLNPTDVAGVTCICLSVRHAAVPRH</sequence>
<dbReference type="EMBL" id="JAUZQC010000007">
    <property type="protein sequence ID" value="KAK5868691.1"/>
    <property type="molecule type" value="Genomic_DNA"/>
</dbReference>
<proteinExistence type="predicted"/>
<reference evidence="1 2" key="2">
    <citation type="journal article" date="2023" name="Mol. Biol. Evol.">
        <title>Genomics of Secondarily Temperate Adaptation in the Only Non-Antarctic Icefish.</title>
        <authorList>
            <person name="Rivera-Colon A.G."/>
            <person name="Rayamajhi N."/>
            <person name="Minhas B.F."/>
            <person name="Madrigal G."/>
            <person name="Bilyk K.T."/>
            <person name="Yoon V."/>
            <person name="Hune M."/>
            <person name="Gregory S."/>
            <person name="Cheng C.H.C."/>
            <person name="Catchen J.M."/>
        </authorList>
    </citation>
    <scope>NUCLEOTIDE SEQUENCE [LARGE SCALE GENOMIC DNA]</scope>
    <source>
        <strain evidence="1">JMC-PN-2008</strain>
    </source>
</reference>
<dbReference type="AlphaFoldDB" id="A0AAN8AN10"/>
<evidence type="ECO:0000313" key="2">
    <source>
        <dbReference type="Proteomes" id="UP001346869"/>
    </source>
</evidence>
<gene>
    <name evidence="1" type="ORF">PBY51_009683</name>
</gene>
<dbReference type="Proteomes" id="UP001346869">
    <property type="component" value="Unassembled WGS sequence"/>
</dbReference>